<dbReference type="AlphaFoldDB" id="A0A436ZW81"/>
<gene>
    <name evidence="2" type="ORF">DFL_007639</name>
</gene>
<dbReference type="RefSeq" id="XP_067488788.1">
    <property type="nucleotide sequence ID" value="XM_067637252.1"/>
</dbReference>
<sequence length="314" mass="36057">MEHHRYPKATPPVVIGPSSMQTPQIRKIFPISRNERGPMSPRQYLQSKGPSNKRRQTPPWKKTSSSQNSNREVHLRDDHPIYHDSFYISHIQMINSLKRRVSRLIIWTDQVQCARVQSKNLLETVHSDIMKVVQNPIPSNIENRVQEWEFQIQTVGSRYKDNQREGSTKCGEWRSIRAMMDGVKMAQKAMMEVVMKNMPKLFWRSSAPLKRMLELGKEISQLEPLLAQANASLTRITLTDGEISDLFTKCNEGLMGVVDVVLEKIEGRASHRVHESPQINGGNKIPGNLFMRKPLNTVTEKALNKAIKPLEFKV</sequence>
<feature type="region of interest" description="Disordered" evidence="1">
    <location>
        <begin position="1"/>
        <end position="73"/>
    </location>
</feature>
<accession>A0A436ZW81</accession>
<comment type="caution">
    <text evidence="2">The sequence shown here is derived from an EMBL/GenBank/DDBJ whole genome shotgun (WGS) entry which is preliminary data.</text>
</comment>
<evidence type="ECO:0000313" key="2">
    <source>
        <dbReference type="EMBL" id="RVD83244.1"/>
    </source>
</evidence>
<organism evidence="2 3">
    <name type="scientific">Arthrobotrys flagrans</name>
    <name type="common">Nematode-trapping fungus</name>
    <name type="synonym">Trichothecium flagrans</name>
    <dbReference type="NCBI Taxonomy" id="97331"/>
    <lineage>
        <taxon>Eukaryota</taxon>
        <taxon>Fungi</taxon>
        <taxon>Dikarya</taxon>
        <taxon>Ascomycota</taxon>
        <taxon>Pezizomycotina</taxon>
        <taxon>Orbiliomycetes</taxon>
        <taxon>Orbiliales</taxon>
        <taxon>Orbiliaceae</taxon>
        <taxon>Arthrobotrys</taxon>
    </lineage>
</organism>
<dbReference type="VEuPathDB" id="FungiDB:DFL_007639"/>
<reference evidence="2 3" key="1">
    <citation type="submission" date="2019-01" db="EMBL/GenBank/DDBJ databases">
        <title>Intercellular communication is required for trap formation in the nematode-trapping fungus Duddingtonia flagrans.</title>
        <authorList>
            <person name="Youssar L."/>
            <person name="Wernet V."/>
            <person name="Hensel N."/>
            <person name="Hildebrandt H.-G."/>
            <person name="Fischer R."/>
        </authorList>
    </citation>
    <scope>NUCLEOTIDE SEQUENCE [LARGE SCALE GENOMIC DNA]</scope>
    <source>
        <strain evidence="2 3">CBS H-5679</strain>
    </source>
</reference>
<dbReference type="Proteomes" id="UP000283090">
    <property type="component" value="Unassembled WGS sequence"/>
</dbReference>
<dbReference type="OrthoDB" id="5430400at2759"/>
<dbReference type="EMBL" id="SAEB01000009">
    <property type="protein sequence ID" value="RVD83244.1"/>
    <property type="molecule type" value="Genomic_DNA"/>
</dbReference>
<name>A0A436ZW81_ARTFL</name>
<proteinExistence type="predicted"/>
<keyword evidence="3" id="KW-1185">Reference proteome</keyword>
<dbReference type="GeneID" id="93589950"/>
<evidence type="ECO:0000313" key="3">
    <source>
        <dbReference type="Proteomes" id="UP000283090"/>
    </source>
</evidence>
<evidence type="ECO:0000256" key="1">
    <source>
        <dbReference type="SAM" id="MobiDB-lite"/>
    </source>
</evidence>
<protein>
    <submittedName>
        <fullName evidence="2">Uncharacterized protein</fullName>
    </submittedName>
</protein>